<evidence type="ECO:0000256" key="1">
    <source>
        <dbReference type="SAM" id="MobiDB-lite"/>
    </source>
</evidence>
<organism evidence="2 3">
    <name type="scientific">Glomus cerebriforme</name>
    <dbReference type="NCBI Taxonomy" id="658196"/>
    <lineage>
        <taxon>Eukaryota</taxon>
        <taxon>Fungi</taxon>
        <taxon>Fungi incertae sedis</taxon>
        <taxon>Mucoromycota</taxon>
        <taxon>Glomeromycotina</taxon>
        <taxon>Glomeromycetes</taxon>
        <taxon>Glomerales</taxon>
        <taxon>Glomeraceae</taxon>
        <taxon>Glomus</taxon>
    </lineage>
</organism>
<dbReference type="AlphaFoldDB" id="A0A397S8M8"/>
<reference evidence="2 3" key="1">
    <citation type="submission" date="2018-06" db="EMBL/GenBank/DDBJ databases">
        <title>Comparative genomics reveals the genomic features of Rhizophagus irregularis, R. cerebriforme, R. diaphanum and Gigaspora rosea, and their symbiotic lifestyle signature.</title>
        <authorList>
            <person name="Morin E."/>
            <person name="San Clemente H."/>
            <person name="Chen E.C.H."/>
            <person name="De La Providencia I."/>
            <person name="Hainaut M."/>
            <person name="Kuo A."/>
            <person name="Kohler A."/>
            <person name="Murat C."/>
            <person name="Tang N."/>
            <person name="Roy S."/>
            <person name="Loubradou J."/>
            <person name="Henrissat B."/>
            <person name="Grigoriev I.V."/>
            <person name="Corradi N."/>
            <person name="Roux C."/>
            <person name="Martin F.M."/>
        </authorList>
    </citation>
    <scope>NUCLEOTIDE SEQUENCE [LARGE SCALE GENOMIC DNA]</scope>
    <source>
        <strain evidence="2 3">DAOM 227022</strain>
    </source>
</reference>
<protein>
    <submittedName>
        <fullName evidence="2">Uncharacterized protein</fullName>
    </submittedName>
</protein>
<dbReference type="Proteomes" id="UP000265703">
    <property type="component" value="Unassembled WGS sequence"/>
</dbReference>
<feature type="compositionally biased region" description="Pro residues" evidence="1">
    <location>
        <begin position="1"/>
        <end position="58"/>
    </location>
</feature>
<name>A0A397S8M8_9GLOM</name>
<accession>A0A397S8M8</accession>
<evidence type="ECO:0000313" key="3">
    <source>
        <dbReference type="Proteomes" id="UP000265703"/>
    </source>
</evidence>
<gene>
    <name evidence="2" type="ORF">C1645_842747</name>
</gene>
<dbReference type="EMBL" id="QKYT01002480">
    <property type="protein sequence ID" value="RIA78654.1"/>
    <property type="molecule type" value="Genomic_DNA"/>
</dbReference>
<feature type="non-terminal residue" evidence="2">
    <location>
        <position position="1"/>
    </location>
</feature>
<sequence>GGAPPPGAPPAGGAPPPGAPPAGGAPPGGGGPPPGAPPGGGGPPAGAPPGGGGPPPGPLIYKNSYFVGKLTVRQRKLPKRREQREEVRYVYYISFYIKERLSNRVN</sequence>
<feature type="region of interest" description="Disordered" evidence="1">
    <location>
        <begin position="1"/>
        <end position="61"/>
    </location>
</feature>
<proteinExistence type="predicted"/>
<comment type="caution">
    <text evidence="2">The sequence shown here is derived from an EMBL/GenBank/DDBJ whole genome shotgun (WGS) entry which is preliminary data.</text>
</comment>
<keyword evidence="3" id="KW-1185">Reference proteome</keyword>
<evidence type="ECO:0000313" key="2">
    <source>
        <dbReference type="EMBL" id="RIA78654.1"/>
    </source>
</evidence>